<reference evidence="7 8" key="1">
    <citation type="submission" date="2016-07" db="EMBL/GenBank/DDBJ databases">
        <title>Pervasive Adenine N6-methylation of Active Genes in Fungi.</title>
        <authorList>
            <consortium name="DOE Joint Genome Institute"/>
            <person name="Mondo S.J."/>
            <person name="Dannebaum R.O."/>
            <person name="Kuo R.C."/>
            <person name="Labutti K."/>
            <person name="Haridas S."/>
            <person name="Kuo A."/>
            <person name="Salamov A."/>
            <person name="Ahrendt S.R."/>
            <person name="Lipzen A."/>
            <person name="Sullivan W."/>
            <person name="Andreopoulos W.B."/>
            <person name="Clum A."/>
            <person name="Lindquist E."/>
            <person name="Daum C."/>
            <person name="Ramamoorthy G.K."/>
            <person name="Gryganskyi A."/>
            <person name="Culley D."/>
            <person name="Magnuson J.K."/>
            <person name="James T.Y."/>
            <person name="O'Malley M.A."/>
            <person name="Stajich J.E."/>
            <person name="Spatafora J.W."/>
            <person name="Visel A."/>
            <person name="Grigoriev I.V."/>
        </authorList>
    </citation>
    <scope>NUCLEOTIDE SEQUENCE [LARGE SCALE GENOMIC DNA]</scope>
    <source>
        <strain evidence="7 8">JEL800</strain>
    </source>
</reference>
<comment type="subcellular location">
    <subcellularLocation>
        <location evidence="1">Nucleus</location>
    </subcellularLocation>
</comment>
<dbReference type="PROSITE" id="PS50048">
    <property type="entry name" value="ZN2_CY6_FUNGAL_2"/>
    <property type="match status" value="1"/>
</dbReference>
<evidence type="ECO:0000259" key="6">
    <source>
        <dbReference type="PROSITE" id="PS50048"/>
    </source>
</evidence>
<dbReference type="SUPFAM" id="SSF57701">
    <property type="entry name" value="Zn2/Cys6 DNA-binding domain"/>
    <property type="match status" value="1"/>
</dbReference>
<dbReference type="GO" id="GO:0005634">
    <property type="term" value="C:nucleus"/>
    <property type="evidence" value="ECO:0007669"/>
    <property type="project" value="UniProtKB-SubCell"/>
</dbReference>
<dbReference type="PANTHER" id="PTHR47338:SF5">
    <property type="entry name" value="ZN(II)2CYS6 TRANSCRIPTION FACTOR (EUROFUNG)"/>
    <property type="match status" value="1"/>
</dbReference>
<keyword evidence="8" id="KW-1185">Reference proteome</keyword>
<dbReference type="Proteomes" id="UP000193642">
    <property type="component" value="Unassembled WGS sequence"/>
</dbReference>
<evidence type="ECO:0000256" key="5">
    <source>
        <dbReference type="ARBA" id="ARBA00023242"/>
    </source>
</evidence>
<dbReference type="InterPro" id="IPR036864">
    <property type="entry name" value="Zn2-C6_fun-type_DNA-bd_sf"/>
</dbReference>
<keyword evidence="5" id="KW-0539">Nucleus</keyword>
<evidence type="ECO:0000256" key="1">
    <source>
        <dbReference type="ARBA" id="ARBA00004123"/>
    </source>
</evidence>
<sequence>DRCKTRKRKCDGAKPFCGNCIRGEPDPHVTCTYNIESKKRGPKKGYQKELMNRMATIEA</sequence>
<dbReference type="CDD" id="cd00067">
    <property type="entry name" value="GAL4"/>
    <property type="match status" value="1"/>
</dbReference>
<comment type="caution">
    <text evidence="7">The sequence shown here is derived from an EMBL/GenBank/DDBJ whole genome shotgun (WGS) entry which is preliminary data.</text>
</comment>
<proteinExistence type="predicted"/>
<name>A0A1Y2CLZ6_9FUNG</name>
<dbReference type="EMBL" id="MCGO01000012">
    <property type="protein sequence ID" value="ORY48051.1"/>
    <property type="molecule type" value="Genomic_DNA"/>
</dbReference>
<organism evidence="7 8">
    <name type="scientific">Rhizoclosmatium globosum</name>
    <dbReference type="NCBI Taxonomy" id="329046"/>
    <lineage>
        <taxon>Eukaryota</taxon>
        <taxon>Fungi</taxon>
        <taxon>Fungi incertae sedis</taxon>
        <taxon>Chytridiomycota</taxon>
        <taxon>Chytridiomycota incertae sedis</taxon>
        <taxon>Chytridiomycetes</taxon>
        <taxon>Chytridiales</taxon>
        <taxon>Chytriomycetaceae</taxon>
        <taxon>Rhizoclosmatium</taxon>
    </lineage>
</organism>
<evidence type="ECO:0000256" key="4">
    <source>
        <dbReference type="ARBA" id="ARBA00023163"/>
    </source>
</evidence>
<protein>
    <recommendedName>
        <fullName evidence="6">Zn(2)-C6 fungal-type domain-containing protein</fullName>
    </recommendedName>
</protein>
<evidence type="ECO:0000313" key="8">
    <source>
        <dbReference type="Proteomes" id="UP000193642"/>
    </source>
</evidence>
<dbReference type="OrthoDB" id="2119791at2759"/>
<dbReference type="AlphaFoldDB" id="A0A1Y2CLZ6"/>
<dbReference type="STRING" id="329046.A0A1Y2CLZ6"/>
<feature type="non-terminal residue" evidence="7">
    <location>
        <position position="59"/>
    </location>
</feature>
<evidence type="ECO:0000256" key="2">
    <source>
        <dbReference type="ARBA" id="ARBA00022723"/>
    </source>
</evidence>
<keyword evidence="3" id="KW-0805">Transcription regulation</keyword>
<dbReference type="Pfam" id="PF00172">
    <property type="entry name" value="Zn_clus"/>
    <property type="match status" value="1"/>
</dbReference>
<dbReference type="InterPro" id="IPR050815">
    <property type="entry name" value="TF_fung"/>
</dbReference>
<evidence type="ECO:0000256" key="3">
    <source>
        <dbReference type="ARBA" id="ARBA00023015"/>
    </source>
</evidence>
<evidence type="ECO:0000313" key="7">
    <source>
        <dbReference type="EMBL" id="ORY48051.1"/>
    </source>
</evidence>
<dbReference type="PANTHER" id="PTHR47338">
    <property type="entry name" value="ZN(II)2CYS6 TRANSCRIPTION FACTOR (EUROFUNG)-RELATED"/>
    <property type="match status" value="1"/>
</dbReference>
<keyword evidence="2" id="KW-0479">Metal-binding</keyword>
<dbReference type="GO" id="GO:0000981">
    <property type="term" value="F:DNA-binding transcription factor activity, RNA polymerase II-specific"/>
    <property type="evidence" value="ECO:0007669"/>
    <property type="project" value="InterPro"/>
</dbReference>
<keyword evidence="4" id="KW-0804">Transcription</keyword>
<accession>A0A1Y2CLZ6</accession>
<feature type="non-terminal residue" evidence="7">
    <location>
        <position position="1"/>
    </location>
</feature>
<gene>
    <name evidence="7" type="ORF">BCR33DRAFT_649203</name>
</gene>
<feature type="domain" description="Zn(2)-C6 fungal-type" evidence="6">
    <location>
        <begin position="1"/>
        <end position="33"/>
    </location>
</feature>
<dbReference type="InterPro" id="IPR001138">
    <property type="entry name" value="Zn2Cys6_DnaBD"/>
</dbReference>
<dbReference type="Gene3D" id="4.10.240.10">
    <property type="entry name" value="Zn(2)-C6 fungal-type DNA-binding domain"/>
    <property type="match status" value="1"/>
</dbReference>
<dbReference type="GO" id="GO:0008270">
    <property type="term" value="F:zinc ion binding"/>
    <property type="evidence" value="ECO:0007669"/>
    <property type="project" value="InterPro"/>
</dbReference>